<dbReference type="AlphaFoldDB" id="A0A392RDA0"/>
<protein>
    <submittedName>
        <fullName evidence="1">Differentially expressed in FDCP 6</fullName>
    </submittedName>
</protein>
<comment type="caution">
    <text evidence="1">The sequence shown here is derived from an EMBL/GenBank/DDBJ whole genome shotgun (WGS) entry which is preliminary data.</text>
</comment>
<feature type="non-terminal residue" evidence="1">
    <location>
        <position position="63"/>
    </location>
</feature>
<dbReference type="Proteomes" id="UP000265520">
    <property type="component" value="Unassembled WGS sequence"/>
</dbReference>
<sequence length="63" mass="7149">ETLRVKDEELQNLARDLRARDSTIREIADKLTETAEAAEAAASAAYTMDEQRRIACAEIERLR</sequence>
<organism evidence="1 2">
    <name type="scientific">Trifolium medium</name>
    <dbReference type="NCBI Taxonomy" id="97028"/>
    <lineage>
        <taxon>Eukaryota</taxon>
        <taxon>Viridiplantae</taxon>
        <taxon>Streptophyta</taxon>
        <taxon>Embryophyta</taxon>
        <taxon>Tracheophyta</taxon>
        <taxon>Spermatophyta</taxon>
        <taxon>Magnoliopsida</taxon>
        <taxon>eudicotyledons</taxon>
        <taxon>Gunneridae</taxon>
        <taxon>Pentapetalae</taxon>
        <taxon>rosids</taxon>
        <taxon>fabids</taxon>
        <taxon>Fabales</taxon>
        <taxon>Fabaceae</taxon>
        <taxon>Papilionoideae</taxon>
        <taxon>50 kb inversion clade</taxon>
        <taxon>NPAAA clade</taxon>
        <taxon>Hologalegina</taxon>
        <taxon>IRL clade</taxon>
        <taxon>Trifolieae</taxon>
        <taxon>Trifolium</taxon>
    </lineage>
</organism>
<evidence type="ECO:0000313" key="1">
    <source>
        <dbReference type="EMBL" id="MCI33555.1"/>
    </source>
</evidence>
<feature type="non-terminal residue" evidence="1">
    <location>
        <position position="1"/>
    </location>
</feature>
<name>A0A392RDA0_9FABA</name>
<dbReference type="EMBL" id="LXQA010205359">
    <property type="protein sequence ID" value="MCI33555.1"/>
    <property type="molecule type" value="Genomic_DNA"/>
</dbReference>
<reference evidence="1 2" key="1">
    <citation type="journal article" date="2018" name="Front. Plant Sci.">
        <title>Red Clover (Trifolium pratense) and Zigzag Clover (T. medium) - A Picture of Genomic Similarities and Differences.</title>
        <authorList>
            <person name="Dluhosova J."/>
            <person name="Istvanek J."/>
            <person name="Nedelnik J."/>
            <person name="Repkova J."/>
        </authorList>
    </citation>
    <scope>NUCLEOTIDE SEQUENCE [LARGE SCALE GENOMIC DNA]</scope>
    <source>
        <strain evidence="2">cv. 10/8</strain>
        <tissue evidence="1">Leaf</tissue>
    </source>
</reference>
<accession>A0A392RDA0</accession>
<evidence type="ECO:0000313" key="2">
    <source>
        <dbReference type="Proteomes" id="UP000265520"/>
    </source>
</evidence>
<proteinExistence type="predicted"/>
<keyword evidence="2" id="KW-1185">Reference proteome</keyword>